<evidence type="ECO:0000256" key="2">
    <source>
        <dbReference type="ARBA" id="ARBA00010168"/>
    </source>
</evidence>
<organism evidence="13 14">
    <name type="scientific">Chelydra serpentina</name>
    <name type="common">Snapping turtle</name>
    <name type="synonym">Testudo serpentina</name>
    <dbReference type="NCBI Taxonomy" id="8475"/>
    <lineage>
        <taxon>Eukaryota</taxon>
        <taxon>Metazoa</taxon>
        <taxon>Chordata</taxon>
        <taxon>Craniata</taxon>
        <taxon>Vertebrata</taxon>
        <taxon>Euteleostomi</taxon>
        <taxon>Archelosauria</taxon>
        <taxon>Testudinata</taxon>
        <taxon>Testudines</taxon>
        <taxon>Cryptodira</taxon>
        <taxon>Durocryptodira</taxon>
        <taxon>Americhelydia</taxon>
        <taxon>Chelydroidea</taxon>
        <taxon>Chelydridae</taxon>
        <taxon>Chelydra</taxon>
    </lineage>
</organism>
<keyword evidence="5 11" id="KW-0479">Metal-binding</keyword>
<dbReference type="GO" id="GO:0016787">
    <property type="term" value="F:hydrolase activity"/>
    <property type="evidence" value="ECO:0007669"/>
    <property type="project" value="UniProtKB-KW"/>
</dbReference>
<proteinExistence type="inferred from homology"/>
<evidence type="ECO:0000256" key="7">
    <source>
        <dbReference type="ARBA" id="ARBA00022801"/>
    </source>
</evidence>
<evidence type="ECO:0000256" key="1">
    <source>
        <dbReference type="ARBA" id="ARBA00001936"/>
    </source>
</evidence>
<evidence type="ECO:0000256" key="11">
    <source>
        <dbReference type="RuleBase" id="RU367085"/>
    </source>
</evidence>
<dbReference type="PANTHER" id="PTHR12439:SF43">
    <property type="entry name" value="URIDYLATE-SPECIFIC ENDORIBONUCLEASE D"/>
    <property type="match status" value="1"/>
</dbReference>
<evidence type="ECO:0000313" key="13">
    <source>
        <dbReference type="Ensembl" id="ENSCSRP00000011568.1"/>
    </source>
</evidence>
<dbReference type="EC" id="4.6.1.-" evidence="11"/>
<feature type="domain" description="EndoU" evidence="12">
    <location>
        <begin position="88"/>
        <end position="362"/>
    </location>
</feature>
<evidence type="ECO:0000256" key="10">
    <source>
        <dbReference type="ARBA" id="ARBA00023239"/>
    </source>
</evidence>
<evidence type="ECO:0000256" key="9">
    <source>
        <dbReference type="ARBA" id="ARBA00023211"/>
    </source>
</evidence>
<comment type="subunit">
    <text evidence="3 11">Monomer.</text>
</comment>
<keyword evidence="10" id="KW-0456">Lyase</keyword>
<dbReference type="GO" id="GO:0046872">
    <property type="term" value="F:metal ion binding"/>
    <property type="evidence" value="ECO:0007669"/>
    <property type="project" value="UniProtKB-UniRule"/>
</dbReference>
<reference evidence="13" key="2">
    <citation type="submission" date="2025-09" db="UniProtKB">
        <authorList>
            <consortium name="Ensembl"/>
        </authorList>
    </citation>
    <scope>IDENTIFICATION</scope>
</reference>
<keyword evidence="8 11" id="KW-0694">RNA-binding</keyword>
<reference evidence="13" key="1">
    <citation type="submission" date="2025-08" db="UniProtKB">
        <authorList>
            <consortium name="Ensembl"/>
        </authorList>
    </citation>
    <scope>IDENTIFICATION</scope>
</reference>
<evidence type="ECO:0000256" key="5">
    <source>
        <dbReference type="ARBA" id="ARBA00022723"/>
    </source>
</evidence>
<protein>
    <recommendedName>
        <fullName evidence="11">Uridylate-specific endoribonuclease</fullName>
        <ecNumber evidence="11">4.6.1.-</ecNumber>
    </recommendedName>
</protein>
<keyword evidence="7 11" id="KW-0378">Hydrolase</keyword>
<dbReference type="InterPro" id="IPR018998">
    <property type="entry name" value="EndoU_C"/>
</dbReference>
<evidence type="ECO:0000256" key="6">
    <source>
        <dbReference type="ARBA" id="ARBA00022759"/>
    </source>
</evidence>
<dbReference type="AlphaFoldDB" id="A0A8C3XN36"/>
<name>A0A8C3XN36_CHESE</name>
<keyword evidence="14" id="KW-1185">Reference proteome</keyword>
<dbReference type="Pfam" id="PF09412">
    <property type="entry name" value="XendoU"/>
    <property type="match status" value="1"/>
</dbReference>
<dbReference type="GO" id="GO:0003723">
    <property type="term" value="F:RNA binding"/>
    <property type="evidence" value="ECO:0007669"/>
    <property type="project" value="UniProtKB-UniRule"/>
</dbReference>
<dbReference type="InterPro" id="IPR037227">
    <property type="entry name" value="EndoU-like"/>
</dbReference>
<dbReference type="SUPFAM" id="SSF142877">
    <property type="entry name" value="EndoU-like"/>
    <property type="match status" value="1"/>
</dbReference>
<accession>A0A8C3XN36</accession>
<dbReference type="PANTHER" id="PTHR12439">
    <property type="entry name" value="PLACENTAL PROTEIN 11-RELATED"/>
    <property type="match status" value="1"/>
</dbReference>
<keyword evidence="6 11" id="KW-0255">Endonuclease</keyword>
<evidence type="ECO:0000313" key="14">
    <source>
        <dbReference type="Proteomes" id="UP000694403"/>
    </source>
</evidence>
<dbReference type="GO" id="GO:0016829">
    <property type="term" value="F:lyase activity"/>
    <property type="evidence" value="ECO:0007669"/>
    <property type="project" value="UniProtKB-KW"/>
</dbReference>
<evidence type="ECO:0000259" key="12">
    <source>
        <dbReference type="PROSITE" id="PS51959"/>
    </source>
</evidence>
<keyword evidence="4 11" id="KW-0540">Nuclease</keyword>
<comment type="cofactor">
    <cofactor evidence="1 11">
        <name>Mn(2+)</name>
        <dbReference type="ChEBI" id="CHEBI:29035"/>
    </cofactor>
</comment>
<sequence length="362" mass="40331">MGQSGPVPSKMGSCFGPLLLACTPRTGWGAKESEATSPASQLCYINSVVSPSCHRGSALGQYPPHHWIEEKSSGEGEQREVPSFYSVSDSEIKSVSETLYAADVNRATSREIVLNLQHKISSDQTGAGQDYASQKLFSYVDEDALFSKPTFARLLALLNNYERMTGKEEAVTTSEKQEVDAFLDEIFKTQVMEKLSQFFLSKGIYLSENDFKADLKEMWFGLYSRSKGAAMDSSGFEHVFHGEIKSGKISGFHNWVHYYELEKNGQINYLSYSYNGPWAGYPDIMAFQYRWTGYLKSVGSFFIGSSPEFELAVYTLCYKTRPGKLCTLSLGGKSAQIQTYSWANSEYGAGKRYLASSYPNSP</sequence>
<dbReference type="CDD" id="cd21159">
    <property type="entry name" value="XendoU"/>
    <property type="match status" value="1"/>
</dbReference>
<evidence type="ECO:0000256" key="3">
    <source>
        <dbReference type="ARBA" id="ARBA00011245"/>
    </source>
</evidence>
<comment type="catalytic activity">
    <reaction evidence="11">
        <text>ribonucleotidyl-uridine-RNA = a 5'-end dephospho-uridine-RNA + a 3'-end 2',3'-cyclophospho-ribonucleotide-RNA</text>
        <dbReference type="Rhea" id="RHEA:67792"/>
        <dbReference type="Rhea" id="RHEA-COMP:10464"/>
        <dbReference type="Rhea" id="RHEA-COMP:17354"/>
        <dbReference type="Rhea" id="RHEA-COMP:17356"/>
        <dbReference type="ChEBI" id="CHEBI:83064"/>
        <dbReference type="ChEBI" id="CHEBI:173117"/>
        <dbReference type="ChEBI" id="CHEBI:173224"/>
    </reaction>
</comment>
<dbReference type="Proteomes" id="UP000694403">
    <property type="component" value="Unplaced"/>
</dbReference>
<dbReference type="InterPro" id="IPR039787">
    <property type="entry name" value="ENDOU"/>
</dbReference>
<evidence type="ECO:0000256" key="8">
    <source>
        <dbReference type="ARBA" id="ARBA00022884"/>
    </source>
</evidence>
<dbReference type="PROSITE" id="PS51959">
    <property type="entry name" value="ENDOU"/>
    <property type="match status" value="1"/>
</dbReference>
<dbReference type="GO" id="GO:0004521">
    <property type="term" value="F:RNA endonuclease activity"/>
    <property type="evidence" value="ECO:0007669"/>
    <property type="project" value="UniProtKB-UniRule"/>
</dbReference>
<dbReference type="Ensembl" id="ENSCSRT00000012005.1">
    <property type="protein sequence ID" value="ENSCSRP00000011568.1"/>
    <property type="gene ID" value="ENSCSRG00000008594.1"/>
</dbReference>
<comment type="similarity">
    <text evidence="2 11">Belongs to the ENDOU family.</text>
</comment>
<evidence type="ECO:0000256" key="4">
    <source>
        <dbReference type="ARBA" id="ARBA00022722"/>
    </source>
</evidence>
<keyword evidence="9 11" id="KW-0464">Manganese</keyword>